<accession>A0A804UCF6</accession>
<evidence type="ECO:0000313" key="1">
    <source>
        <dbReference type="EnsemblPlants" id="Zm00001eb296360_P001"/>
    </source>
</evidence>
<reference evidence="1" key="3">
    <citation type="submission" date="2021-05" db="UniProtKB">
        <authorList>
            <consortium name="EnsemblPlants"/>
        </authorList>
    </citation>
    <scope>IDENTIFICATION</scope>
    <source>
        <strain evidence="1">cv. B73</strain>
    </source>
</reference>
<dbReference type="Proteomes" id="UP000007305">
    <property type="component" value="Chromosome 6"/>
</dbReference>
<evidence type="ECO:0000313" key="2">
    <source>
        <dbReference type="Proteomes" id="UP000007305"/>
    </source>
</evidence>
<dbReference type="InParanoid" id="A0A804UCF6"/>
<protein>
    <submittedName>
        <fullName evidence="1">Uncharacterized protein</fullName>
    </submittedName>
</protein>
<reference evidence="2" key="1">
    <citation type="journal article" date="2009" name="Science">
        <title>The B73 maize genome: complexity, diversity, and dynamics.</title>
        <authorList>
            <person name="Schnable P.S."/>
            <person name="Ware D."/>
            <person name="Fulton R.S."/>
            <person name="Stein J.C."/>
            <person name="Wei F."/>
            <person name="Pasternak S."/>
            <person name="Liang C."/>
            <person name="Zhang J."/>
            <person name="Fulton L."/>
            <person name="Graves T.A."/>
            <person name="Minx P."/>
            <person name="Reily A.D."/>
            <person name="Courtney L."/>
            <person name="Kruchowski S.S."/>
            <person name="Tomlinson C."/>
            <person name="Strong C."/>
            <person name="Delehaunty K."/>
            <person name="Fronick C."/>
            <person name="Courtney B."/>
            <person name="Rock S.M."/>
            <person name="Belter E."/>
            <person name="Du F."/>
            <person name="Kim K."/>
            <person name="Abbott R.M."/>
            <person name="Cotton M."/>
            <person name="Levy A."/>
            <person name="Marchetto P."/>
            <person name="Ochoa K."/>
            <person name="Jackson S.M."/>
            <person name="Gillam B."/>
            <person name="Chen W."/>
            <person name="Yan L."/>
            <person name="Higginbotham J."/>
            <person name="Cardenas M."/>
            <person name="Waligorski J."/>
            <person name="Applebaum E."/>
            <person name="Phelps L."/>
            <person name="Falcone J."/>
            <person name="Kanchi K."/>
            <person name="Thane T."/>
            <person name="Scimone A."/>
            <person name="Thane N."/>
            <person name="Henke J."/>
            <person name="Wang T."/>
            <person name="Ruppert J."/>
            <person name="Shah N."/>
            <person name="Rotter K."/>
            <person name="Hodges J."/>
            <person name="Ingenthron E."/>
            <person name="Cordes M."/>
            <person name="Kohlberg S."/>
            <person name="Sgro J."/>
            <person name="Delgado B."/>
            <person name="Mead K."/>
            <person name="Chinwalla A."/>
            <person name="Leonard S."/>
            <person name="Crouse K."/>
            <person name="Collura K."/>
            <person name="Kudrna D."/>
            <person name="Currie J."/>
            <person name="He R."/>
            <person name="Angelova A."/>
            <person name="Rajasekar S."/>
            <person name="Mueller T."/>
            <person name="Lomeli R."/>
            <person name="Scara G."/>
            <person name="Ko A."/>
            <person name="Delaney K."/>
            <person name="Wissotski M."/>
            <person name="Lopez G."/>
            <person name="Campos D."/>
            <person name="Braidotti M."/>
            <person name="Ashley E."/>
            <person name="Golser W."/>
            <person name="Kim H."/>
            <person name="Lee S."/>
            <person name="Lin J."/>
            <person name="Dujmic Z."/>
            <person name="Kim W."/>
            <person name="Talag J."/>
            <person name="Zuccolo A."/>
            <person name="Fan C."/>
            <person name="Sebastian A."/>
            <person name="Kramer M."/>
            <person name="Spiegel L."/>
            <person name="Nascimento L."/>
            <person name="Zutavern T."/>
            <person name="Miller B."/>
            <person name="Ambroise C."/>
            <person name="Muller S."/>
            <person name="Spooner W."/>
            <person name="Narechania A."/>
            <person name="Ren L."/>
            <person name="Wei S."/>
            <person name="Kumari S."/>
            <person name="Faga B."/>
            <person name="Levy M.J."/>
            <person name="McMahan L."/>
            <person name="Van Buren P."/>
            <person name="Vaughn M.W."/>
            <person name="Ying K."/>
            <person name="Yeh C.-T."/>
            <person name="Emrich S.J."/>
            <person name="Jia Y."/>
            <person name="Kalyanaraman A."/>
            <person name="Hsia A.-P."/>
            <person name="Barbazuk W.B."/>
            <person name="Baucom R.S."/>
            <person name="Brutnell T.P."/>
            <person name="Carpita N.C."/>
            <person name="Chaparro C."/>
            <person name="Chia J.-M."/>
            <person name="Deragon J.-M."/>
            <person name="Estill J.C."/>
            <person name="Fu Y."/>
            <person name="Jeddeloh J.A."/>
            <person name="Han Y."/>
            <person name="Lee H."/>
            <person name="Li P."/>
            <person name="Lisch D.R."/>
            <person name="Liu S."/>
            <person name="Liu Z."/>
            <person name="Nagel D.H."/>
            <person name="McCann M.C."/>
            <person name="SanMiguel P."/>
            <person name="Myers A.M."/>
            <person name="Nettleton D."/>
            <person name="Nguyen J."/>
            <person name="Penning B.W."/>
            <person name="Ponnala L."/>
            <person name="Schneider K.L."/>
            <person name="Schwartz D.C."/>
            <person name="Sharma A."/>
            <person name="Soderlund C."/>
            <person name="Springer N.M."/>
            <person name="Sun Q."/>
            <person name="Wang H."/>
            <person name="Waterman M."/>
            <person name="Westerman R."/>
            <person name="Wolfgruber T.K."/>
            <person name="Yang L."/>
            <person name="Yu Y."/>
            <person name="Zhang L."/>
            <person name="Zhou S."/>
            <person name="Zhu Q."/>
            <person name="Bennetzen J.L."/>
            <person name="Dawe R.K."/>
            <person name="Jiang J."/>
            <person name="Jiang N."/>
            <person name="Presting G.G."/>
            <person name="Wessler S.R."/>
            <person name="Aluru S."/>
            <person name="Martienssen R.A."/>
            <person name="Clifton S.W."/>
            <person name="McCombie W.R."/>
            <person name="Wing R.A."/>
            <person name="Wilson R.K."/>
        </authorList>
    </citation>
    <scope>NUCLEOTIDE SEQUENCE [LARGE SCALE GENOMIC DNA]</scope>
    <source>
        <strain evidence="2">cv. B73</strain>
    </source>
</reference>
<organism evidence="1 2">
    <name type="scientific">Zea mays</name>
    <name type="common">Maize</name>
    <dbReference type="NCBI Taxonomy" id="4577"/>
    <lineage>
        <taxon>Eukaryota</taxon>
        <taxon>Viridiplantae</taxon>
        <taxon>Streptophyta</taxon>
        <taxon>Embryophyta</taxon>
        <taxon>Tracheophyta</taxon>
        <taxon>Spermatophyta</taxon>
        <taxon>Magnoliopsida</taxon>
        <taxon>Liliopsida</taxon>
        <taxon>Poales</taxon>
        <taxon>Poaceae</taxon>
        <taxon>PACMAD clade</taxon>
        <taxon>Panicoideae</taxon>
        <taxon>Andropogonodae</taxon>
        <taxon>Andropogoneae</taxon>
        <taxon>Tripsacinae</taxon>
        <taxon>Zea</taxon>
    </lineage>
</organism>
<reference evidence="1" key="2">
    <citation type="submission" date="2019-07" db="EMBL/GenBank/DDBJ databases">
        <authorList>
            <person name="Seetharam A."/>
            <person name="Woodhouse M."/>
            <person name="Cannon E."/>
        </authorList>
    </citation>
    <scope>NUCLEOTIDE SEQUENCE [LARGE SCALE GENOMIC DNA]</scope>
    <source>
        <strain evidence="1">cv. B73</strain>
    </source>
</reference>
<dbReference type="Gramene" id="Zm00001eb296360_T001">
    <property type="protein sequence ID" value="Zm00001eb296360_P001"/>
    <property type="gene ID" value="Zm00001eb296360"/>
</dbReference>
<sequence length="98" mass="10348">MSGKKVLPGGSAFNTSSLCSTALAVVVTDDFKLGMMMSLPKCLALPQNLGNIVEHPTCTAKNQAAPTPNEPMWHCSLKDSIITKMKVPSEALTTSQNA</sequence>
<name>A0A804UCF6_MAIZE</name>
<proteinExistence type="predicted"/>
<dbReference type="EnsemblPlants" id="Zm00001eb296360_T001">
    <property type="protein sequence ID" value="Zm00001eb296360_P001"/>
    <property type="gene ID" value="Zm00001eb296360"/>
</dbReference>
<keyword evidence="2" id="KW-1185">Reference proteome</keyword>
<dbReference type="AlphaFoldDB" id="A0A804UCF6"/>